<name>A0ABS4ANF6_9PROT</name>
<feature type="region of interest" description="Disordered" evidence="1">
    <location>
        <begin position="31"/>
        <end position="77"/>
    </location>
</feature>
<sequence length="150" mass="16110">MTAPRRLLAALILALPCAAAAQDQRLPSVQYGTPLPQVLYGAPGPEPEQRRAAPAPAPLPPRALPPPAAPQGSLTYQSGPAYIPPQAYWGAPPYWDRAPPAWRRPGPPQDTAPYVSPRNGYFERPLPEGSYVGRPPSAPPPPTYGRPRGW</sequence>
<gene>
    <name evidence="3" type="ORF">J5Y09_02505</name>
</gene>
<accession>A0ABS4ANF6</accession>
<organism evidence="3 4">
    <name type="scientific">Roseomonas nitratireducens</name>
    <dbReference type="NCBI Taxonomy" id="2820810"/>
    <lineage>
        <taxon>Bacteria</taxon>
        <taxon>Pseudomonadati</taxon>
        <taxon>Pseudomonadota</taxon>
        <taxon>Alphaproteobacteria</taxon>
        <taxon>Acetobacterales</taxon>
        <taxon>Roseomonadaceae</taxon>
        <taxon>Roseomonas</taxon>
    </lineage>
</organism>
<reference evidence="3 4" key="1">
    <citation type="submission" date="2021-03" db="EMBL/GenBank/DDBJ databases">
        <authorList>
            <person name="So Y."/>
        </authorList>
    </citation>
    <scope>NUCLEOTIDE SEQUENCE [LARGE SCALE GENOMIC DNA]</scope>
    <source>
        <strain evidence="3 4">PWR1</strain>
    </source>
</reference>
<dbReference type="EMBL" id="JAGIYZ010000002">
    <property type="protein sequence ID" value="MBP0462772.1"/>
    <property type="molecule type" value="Genomic_DNA"/>
</dbReference>
<proteinExistence type="predicted"/>
<keyword evidence="4" id="KW-1185">Reference proteome</keyword>
<evidence type="ECO:0000313" key="3">
    <source>
        <dbReference type="EMBL" id="MBP0462772.1"/>
    </source>
</evidence>
<comment type="caution">
    <text evidence="3">The sequence shown here is derived from an EMBL/GenBank/DDBJ whole genome shotgun (WGS) entry which is preliminary data.</text>
</comment>
<keyword evidence="2" id="KW-0732">Signal</keyword>
<evidence type="ECO:0000256" key="2">
    <source>
        <dbReference type="SAM" id="SignalP"/>
    </source>
</evidence>
<feature type="chain" id="PRO_5047093942" evidence="2">
    <location>
        <begin position="22"/>
        <end position="150"/>
    </location>
</feature>
<feature type="signal peptide" evidence="2">
    <location>
        <begin position="1"/>
        <end position="21"/>
    </location>
</feature>
<evidence type="ECO:0000313" key="4">
    <source>
        <dbReference type="Proteomes" id="UP000680815"/>
    </source>
</evidence>
<feature type="compositionally biased region" description="Pro residues" evidence="1">
    <location>
        <begin position="55"/>
        <end position="69"/>
    </location>
</feature>
<dbReference type="RefSeq" id="WP_209350177.1">
    <property type="nucleotide sequence ID" value="NZ_JAGIYZ010000002.1"/>
</dbReference>
<dbReference type="Proteomes" id="UP000680815">
    <property type="component" value="Unassembled WGS sequence"/>
</dbReference>
<evidence type="ECO:0000256" key="1">
    <source>
        <dbReference type="SAM" id="MobiDB-lite"/>
    </source>
</evidence>
<feature type="region of interest" description="Disordered" evidence="1">
    <location>
        <begin position="100"/>
        <end position="150"/>
    </location>
</feature>
<protein>
    <submittedName>
        <fullName evidence="3">Uncharacterized protein</fullName>
    </submittedName>
</protein>